<name>A0ABV0PI68_9TELE</name>
<keyword evidence="2" id="KW-1185">Reference proteome</keyword>
<evidence type="ECO:0008006" key="3">
    <source>
        <dbReference type="Google" id="ProtNLM"/>
    </source>
</evidence>
<reference evidence="1 2" key="1">
    <citation type="submission" date="2021-06" db="EMBL/GenBank/DDBJ databases">
        <authorList>
            <person name="Palmer J.M."/>
        </authorList>
    </citation>
    <scope>NUCLEOTIDE SEQUENCE [LARGE SCALE GENOMIC DNA]</scope>
    <source>
        <strain evidence="1 2">GA_2019</strain>
        <tissue evidence="1">Muscle</tissue>
    </source>
</reference>
<proteinExistence type="predicted"/>
<protein>
    <recommendedName>
        <fullName evidence="3">LysR family transcriptional regulator</fullName>
    </recommendedName>
</protein>
<dbReference type="EMBL" id="JAHRIO010074518">
    <property type="protein sequence ID" value="MEQ2183170.1"/>
    <property type="molecule type" value="Genomic_DNA"/>
</dbReference>
<comment type="caution">
    <text evidence="1">The sequence shown here is derived from an EMBL/GenBank/DDBJ whole genome shotgun (WGS) entry which is preliminary data.</text>
</comment>
<sequence>AVVCGLTGVAAMLANNTLPTDWLHRLRETRGIHAETGLIYKPLYHQAEIHRTVLTILFRDLSALRRYRTEVSRGER</sequence>
<evidence type="ECO:0000313" key="2">
    <source>
        <dbReference type="Proteomes" id="UP001476798"/>
    </source>
</evidence>
<dbReference type="Proteomes" id="UP001476798">
    <property type="component" value="Unassembled WGS sequence"/>
</dbReference>
<organism evidence="1 2">
    <name type="scientific">Goodea atripinnis</name>
    <dbReference type="NCBI Taxonomy" id="208336"/>
    <lineage>
        <taxon>Eukaryota</taxon>
        <taxon>Metazoa</taxon>
        <taxon>Chordata</taxon>
        <taxon>Craniata</taxon>
        <taxon>Vertebrata</taxon>
        <taxon>Euteleostomi</taxon>
        <taxon>Actinopterygii</taxon>
        <taxon>Neopterygii</taxon>
        <taxon>Teleostei</taxon>
        <taxon>Neoteleostei</taxon>
        <taxon>Acanthomorphata</taxon>
        <taxon>Ovalentaria</taxon>
        <taxon>Atherinomorphae</taxon>
        <taxon>Cyprinodontiformes</taxon>
        <taxon>Goodeidae</taxon>
        <taxon>Goodea</taxon>
    </lineage>
</organism>
<evidence type="ECO:0000313" key="1">
    <source>
        <dbReference type="EMBL" id="MEQ2183170.1"/>
    </source>
</evidence>
<gene>
    <name evidence="1" type="ORF">GOODEAATRI_029895</name>
</gene>
<feature type="non-terminal residue" evidence="1">
    <location>
        <position position="1"/>
    </location>
</feature>
<accession>A0ABV0PI68</accession>